<dbReference type="GO" id="GO:0009507">
    <property type="term" value="C:chloroplast"/>
    <property type="evidence" value="ECO:0007669"/>
    <property type="project" value="UniProtKB-SubCell"/>
</dbReference>
<reference evidence="4" key="1">
    <citation type="journal article" date="2017" name="J. Phycol.">
        <title>Analysis of chloroplast genomes and a supermatrix inform reclassification of the Rhodomelaceae (Rhodophyta).</title>
        <authorList>
            <person name="Diaz-Tapia P."/>
            <person name="Maggs C.A."/>
            <person name="West J.A."/>
            <person name="Verbruggen H."/>
        </authorList>
    </citation>
    <scope>NUCLEOTIDE SEQUENCE</scope>
    <source>
        <strain evidence="4">PD1686</strain>
    </source>
</reference>
<protein>
    <recommendedName>
        <fullName evidence="5">Ycf80</fullName>
    </recommendedName>
</protein>
<accession>A0A1Z1MRE6</accession>
<evidence type="ECO:0000256" key="3">
    <source>
        <dbReference type="ARBA" id="ARBA00022640"/>
    </source>
</evidence>
<organism evidence="4">
    <name type="scientific">Palisada sp</name>
    <dbReference type="NCBI Taxonomy" id="1955416"/>
    <lineage>
        <taxon>Eukaryota</taxon>
        <taxon>Rhodophyta</taxon>
        <taxon>Florideophyceae</taxon>
        <taxon>Rhodymeniophycidae</taxon>
        <taxon>Ceramiales</taxon>
        <taxon>Rhodomelaceae</taxon>
        <taxon>Laurencieae</taxon>
        <taxon>Palisada</taxon>
    </lineage>
</organism>
<dbReference type="AlphaFoldDB" id="A0A1Z1MRE6"/>
<geneLocation type="chloroplast" evidence="4"/>
<sequence length="471" mass="56643">MILLNLLLTGYHKNDQLLKFELCTEDTKNFSSLLNFRLKDDKLNPIFLSSNKLLANHPGKKYRNSGSIHRLANRNFWQKLINKYWQETIFISLSNSVLDKYINKLRASGFSVYQGSDYKHFLKQFSRDLLERKIQVTAGKYNEKNTDNLIKGNEISIKYRWLKSLNPNALFFKNYKNEFVSNLLINKNSKSFPLFILINDKKQVILAESTDYLRNRLILSKFFRKIIQMSSNSQKLYTGLFFTNLDDAVEYLNYINSKYYKSTRNLKIKIVPTTIDLYYQLLKKSDHDIEFRLIPDLKEISQLLYKYRRYKNVSFDNNQYYGFNYFQGQPLYFFKPYSLNTTKGISHFRYLYSFSENHKVQYEAAFFNYETAINAWQKYRRKFEYYHLPFKPQIHVFNLETFLTTSNYINKHNKFIFIPSLRTYNFAKQYIGNNLDDNLDLIKLFRDYILGFKSLFYRILWSLTTRQPTSR</sequence>
<dbReference type="GO" id="GO:0015031">
    <property type="term" value="P:protein transport"/>
    <property type="evidence" value="ECO:0007669"/>
    <property type="project" value="InterPro"/>
</dbReference>
<evidence type="ECO:0008006" key="5">
    <source>
        <dbReference type="Google" id="ProtNLM"/>
    </source>
</evidence>
<comment type="subcellular location">
    <subcellularLocation>
        <location evidence="1">Plastid</location>
        <location evidence="1">Chloroplast</location>
    </subcellularLocation>
</comment>
<evidence type="ECO:0000256" key="1">
    <source>
        <dbReference type="ARBA" id="ARBA00004229"/>
    </source>
</evidence>
<proteinExistence type="predicted"/>
<dbReference type="PANTHER" id="PTHR33926:SF4">
    <property type="entry name" value="PROTEIN TIC 22, CHLOROPLASTIC"/>
    <property type="match status" value="1"/>
</dbReference>
<gene>
    <name evidence="4" type="primary">ycf80</name>
</gene>
<keyword evidence="2 4" id="KW-0150">Chloroplast</keyword>
<keyword evidence="3 4" id="KW-0934">Plastid</keyword>
<evidence type="ECO:0000256" key="2">
    <source>
        <dbReference type="ARBA" id="ARBA00022528"/>
    </source>
</evidence>
<name>A0A1Z1MRE6_9FLOR</name>
<dbReference type="PANTHER" id="PTHR33926">
    <property type="entry name" value="PROTEIN TIC 22, CHLOROPLASTIC"/>
    <property type="match status" value="1"/>
</dbReference>
<dbReference type="EMBL" id="MF101453">
    <property type="protein sequence ID" value="ARW68670.1"/>
    <property type="molecule type" value="Genomic_DNA"/>
</dbReference>
<dbReference type="InterPro" id="IPR007378">
    <property type="entry name" value="Tic22-like"/>
</dbReference>
<evidence type="ECO:0000313" key="4">
    <source>
        <dbReference type="EMBL" id="ARW68670.1"/>
    </source>
</evidence>